<dbReference type="Gene3D" id="3.40.50.2300">
    <property type="match status" value="2"/>
</dbReference>
<dbReference type="CDD" id="cd01392">
    <property type="entry name" value="HTH_LacI"/>
    <property type="match status" value="1"/>
</dbReference>
<keyword evidence="6" id="KW-1185">Reference proteome</keyword>
<dbReference type="EMBL" id="BOMY01000064">
    <property type="protein sequence ID" value="GIF26779.1"/>
    <property type="molecule type" value="Genomic_DNA"/>
</dbReference>
<dbReference type="InterPro" id="IPR028082">
    <property type="entry name" value="Peripla_BP_I"/>
</dbReference>
<dbReference type="CDD" id="cd06267">
    <property type="entry name" value="PBP1_LacI_sugar_binding-like"/>
    <property type="match status" value="1"/>
</dbReference>
<evidence type="ECO:0000313" key="6">
    <source>
        <dbReference type="Proteomes" id="UP000623608"/>
    </source>
</evidence>
<accession>A0A919TZ30</accession>
<evidence type="ECO:0000259" key="4">
    <source>
        <dbReference type="PROSITE" id="PS50932"/>
    </source>
</evidence>
<evidence type="ECO:0000256" key="2">
    <source>
        <dbReference type="ARBA" id="ARBA00023125"/>
    </source>
</evidence>
<keyword evidence="1" id="KW-0805">Transcription regulation</keyword>
<keyword evidence="3" id="KW-0804">Transcription</keyword>
<protein>
    <submittedName>
        <fullName evidence="5">LacI family transcriptional regulator</fullName>
    </submittedName>
</protein>
<dbReference type="InterPro" id="IPR046335">
    <property type="entry name" value="LacI/GalR-like_sensor"/>
</dbReference>
<dbReference type="SMART" id="SM00354">
    <property type="entry name" value="HTH_LACI"/>
    <property type="match status" value="1"/>
</dbReference>
<dbReference type="PROSITE" id="PS50932">
    <property type="entry name" value="HTH_LACI_2"/>
    <property type="match status" value="1"/>
</dbReference>
<dbReference type="Pfam" id="PF13377">
    <property type="entry name" value="Peripla_BP_3"/>
    <property type="match status" value="1"/>
</dbReference>
<dbReference type="Proteomes" id="UP000623608">
    <property type="component" value="Unassembled WGS sequence"/>
</dbReference>
<feature type="domain" description="HTH lacI-type" evidence="4">
    <location>
        <begin position="5"/>
        <end position="59"/>
    </location>
</feature>
<dbReference type="GO" id="GO:0003700">
    <property type="term" value="F:DNA-binding transcription factor activity"/>
    <property type="evidence" value="ECO:0007669"/>
    <property type="project" value="TreeGrafter"/>
</dbReference>
<reference evidence="5" key="1">
    <citation type="submission" date="2021-01" db="EMBL/GenBank/DDBJ databases">
        <title>Whole genome shotgun sequence of Actinoplanes tereljensis NBRC 105297.</title>
        <authorList>
            <person name="Komaki H."/>
            <person name="Tamura T."/>
        </authorList>
    </citation>
    <scope>NUCLEOTIDE SEQUENCE</scope>
    <source>
        <strain evidence="5">NBRC 105297</strain>
    </source>
</reference>
<dbReference type="InterPro" id="IPR010982">
    <property type="entry name" value="Lambda_DNA-bd_dom_sf"/>
</dbReference>
<dbReference type="PANTHER" id="PTHR30146">
    <property type="entry name" value="LACI-RELATED TRANSCRIPTIONAL REPRESSOR"/>
    <property type="match status" value="1"/>
</dbReference>
<dbReference type="SUPFAM" id="SSF47413">
    <property type="entry name" value="lambda repressor-like DNA-binding domains"/>
    <property type="match status" value="1"/>
</dbReference>
<evidence type="ECO:0000256" key="3">
    <source>
        <dbReference type="ARBA" id="ARBA00023163"/>
    </source>
</evidence>
<dbReference type="RefSeq" id="WP_203814576.1">
    <property type="nucleotide sequence ID" value="NZ_BOMY01000064.1"/>
</dbReference>
<sequence>MVKRVTIADIAREAGVSKGAVSYALNGQPGVSDATRDRILQIAEQLRFTPSRGGRGPSAGKTRAAGLVICRPARILGVEPFFMELISGIEATLSASSCDLTIHVVPGHDAELEVYERWAAQRRVDGVFLVDVRVDDERLEAVRRLGLPAVAIAGPGDFGGITSVWSDDAAAITDTVEYLAALGHRNIARVGGLPDLLHTVIRTKAFAATCQRLGVQHAVTVPSDYTGEEGGRATRRLLSSAERPTAIIYDNDIMAVAGLGAAHEMGIAVPRDLSLVAWDDSLLCSVVHPPLTALSRDVAAYGTVAARHLLTVISEGTAPSYQHATAFLVPRGSTGRPSNVMADTMG</sequence>
<keyword evidence="2" id="KW-0238">DNA-binding</keyword>
<organism evidence="5 6">
    <name type="scientific">Paractinoplanes tereljensis</name>
    <dbReference type="NCBI Taxonomy" id="571912"/>
    <lineage>
        <taxon>Bacteria</taxon>
        <taxon>Bacillati</taxon>
        <taxon>Actinomycetota</taxon>
        <taxon>Actinomycetes</taxon>
        <taxon>Micromonosporales</taxon>
        <taxon>Micromonosporaceae</taxon>
        <taxon>Paractinoplanes</taxon>
    </lineage>
</organism>
<dbReference type="GO" id="GO:0000976">
    <property type="term" value="F:transcription cis-regulatory region binding"/>
    <property type="evidence" value="ECO:0007669"/>
    <property type="project" value="TreeGrafter"/>
</dbReference>
<proteinExistence type="predicted"/>
<dbReference type="SUPFAM" id="SSF53822">
    <property type="entry name" value="Periplasmic binding protein-like I"/>
    <property type="match status" value="1"/>
</dbReference>
<dbReference type="Gene3D" id="1.10.260.40">
    <property type="entry name" value="lambda repressor-like DNA-binding domains"/>
    <property type="match status" value="1"/>
</dbReference>
<name>A0A919TZ30_9ACTN</name>
<dbReference type="Pfam" id="PF00356">
    <property type="entry name" value="LacI"/>
    <property type="match status" value="1"/>
</dbReference>
<dbReference type="InterPro" id="IPR000843">
    <property type="entry name" value="HTH_LacI"/>
</dbReference>
<dbReference type="PROSITE" id="PS00356">
    <property type="entry name" value="HTH_LACI_1"/>
    <property type="match status" value="1"/>
</dbReference>
<evidence type="ECO:0000256" key="1">
    <source>
        <dbReference type="ARBA" id="ARBA00023015"/>
    </source>
</evidence>
<evidence type="ECO:0000313" key="5">
    <source>
        <dbReference type="EMBL" id="GIF26779.1"/>
    </source>
</evidence>
<gene>
    <name evidence="5" type="ORF">Ate02nite_95090</name>
</gene>
<dbReference type="AlphaFoldDB" id="A0A919TZ30"/>
<comment type="caution">
    <text evidence="5">The sequence shown here is derived from an EMBL/GenBank/DDBJ whole genome shotgun (WGS) entry which is preliminary data.</text>
</comment>
<dbReference type="PANTHER" id="PTHR30146:SF155">
    <property type="entry name" value="ALANINE RACEMASE"/>
    <property type="match status" value="1"/>
</dbReference>